<dbReference type="GO" id="GO:0005525">
    <property type="term" value="F:GTP binding"/>
    <property type="evidence" value="ECO:0007669"/>
    <property type="project" value="UniProtKB-KW"/>
</dbReference>
<dbReference type="Proteomes" id="UP000694549">
    <property type="component" value="Unplaced"/>
</dbReference>
<comment type="subcellular location">
    <subcellularLocation>
        <location evidence="2">Cytoplasm</location>
        <location evidence="2">Cytoskeleton</location>
        <location evidence="2">Microtubule organizing center</location>
        <location evidence="2">Centrosome</location>
    </subcellularLocation>
    <subcellularLocation>
        <location evidence="1">Golgi apparatus membrane</location>
        <topology evidence="1">Peripheral membrane protein</topology>
        <orientation evidence="1">Cytoplasmic side</orientation>
    </subcellularLocation>
</comment>
<reference evidence="15" key="2">
    <citation type="submission" date="2025-09" db="UniProtKB">
        <authorList>
            <consortium name="Ensembl"/>
        </authorList>
    </citation>
    <scope>IDENTIFICATION</scope>
</reference>
<dbReference type="GO" id="GO:0003924">
    <property type="term" value="F:GTPase activity"/>
    <property type="evidence" value="ECO:0007669"/>
    <property type="project" value="InterPro"/>
</dbReference>
<feature type="binding site" evidence="12">
    <location>
        <begin position="198"/>
        <end position="201"/>
    </location>
    <ligand>
        <name>GTP</name>
        <dbReference type="ChEBI" id="CHEBI:37565"/>
    </ligand>
</feature>
<dbReference type="Ensembl" id="ENSAZOT00000019403.1">
    <property type="protein sequence ID" value="ENSAZOP00000018055.1"/>
    <property type="gene ID" value="ENSAZOG00000011733.1"/>
</dbReference>
<evidence type="ECO:0000256" key="12">
    <source>
        <dbReference type="PIRSR" id="PIRSR606689-1"/>
    </source>
</evidence>
<dbReference type="NCBIfam" id="TIGR00231">
    <property type="entry name" value="small_GTP"/>
    <property type="match status" value="1"/>
</dbReference>
<reference evidence="15" key="1">
    <citation type="submission" date="2025-08" db="UniProtKB">
        <authorList>
            <consortium name="Ensembl"/>
        </authorList>
    </citation>
    <scope>IDENTIFICATION</scope>
</reference>
<dbReference type="AlphaFoldDB" id="A0A8B9V6V7"/>
<evidence type="ECO:0000256" key="5">
    <source>
        <dbReference type="ARBA" id="ARBA00022707"/>
    </source>
</evidence>
<feature type="binding site" evidence="13">
    <location>
        <position position="120"/>
    </location>
    <ligand>
        <name>Mg(2+)</name>
        <dbReference type="ChEBI" id="CHEBI:18420"/>
    </ligand>
</feature>
<evidence type="ECO:0000256" key="7">
    <source>
        <dbReference type="ARBA" id="ARBA00022927"/>
    </source>
</evidence>
<dbReference type="SUPFAM" id="SSF52540">
    <property type="entry name" value="P-loop containing nucleoside triphosphate hydrolases"/>
    <property type="match status" value="1"/>
</dbReference>
<dbReference type="FunFam" id="3.40.50.300:FF:000281">
    <property type="entry name" value="ADP-ribosylation factor-like protein 3"/>
    <property type="match status" value="1"/>
</dbReference>
<feature type="binding site" evidence="13">
    <location>
        <position position="103"/>
    </location>
    <ligand>
        <name>Mg(2+)</name>
        <dbReference type="ChEBI" id="CHEBI:18420"/>
    </ligand>
</feature>
<accession>A0A8B9V6V7</accession>
<dbReference type="SMART" id="SM00177">
    <property type="entry name" value="ARF"/>
    <property type="match status" value="1"/>
</dbReference>
<keyword evidence="8" id="KW-0333">Golgi apparatus</keyword>
<evidence type="ECO:0000256" key="10">
    <source>
        <dbReference type="ARBA" id="ARBA00023288"/>
    </source>
</evidence>
<feature type="binding site" evidence="12">
    <location>
        <position position="142"/>
    </location>
    <ligand>
        <name>GTP</name>
        <dbReference type="ChEBI" id="CHEBI:37565"/>
    </ligand>
</feature>
<evidence type="ECO:0000256" key="1">
    <source>
        <dbReference type="ARBA" id="ARBA00004255"/>
    </source>
</evidence>
<proteinExistence type="inferred from homology"/>
<dbReference type="GO" id="GO:0005813">
    <property type="term" value="C:centrosome"/>
    <property type="evidence" value="ECO:0007669"/>
    <property type="project" value="UniProtKB-SubCell"/>
</dbReference>
<evidence type="ECO:0000256" key="2">
    <source>
        <dbReference type="ARBA" id="ARBA00004300"/>
    </source>
</evidence>
<dbReference type="Gene3D" id="3.40.50.300">
    <property type="entry name" value="P-loop containing nucleotide triphosphate hydrolases"/>
    <property type="match status" value="1"/>
</dbReference>
<evidence type="ECO:0000256" key="11">
    <source>
        <dbReference type="ARBA" id="ARBA00040616"/>
    </source>
</evidence>
<keyword evidence="6 12" id="KW-0547">Nucleotide-binding</keyword>
<keyword evidence="16" id="KW-1185">Reference proteome</keyword>
<dbReference type="Pfam" id="PF00025">
    <property type="entry name" value="Arf"/>
    <property type="match status" value="1"/>
</dbReference>
<keyword evidence="4" id="KW-0813">Transport</keyword>
<organism evidence="15 16">
    <name type="scientific">Anas zonorhyncha</name>
    <name type="common">Eastern spot-billed duck</name>
    <dbReference type="NCBI Taxonomy" id="75864"/>
    <lineage>
        <taxon>Eukaryota</taxon>
        <taxon>Metazoa</taxon>
        <taxon>Chordata</taxon>
        <taxon>Craniata</taxon>
        <taxon>Vertebrata</taxon>
        <taxon>Euteleostomi</taxon>
        <taxon>Archelosauria</taxon>
        <taxon>Archosauria</taxon>
        <taxon>Dinosauria</taxon>
        <taxon>Saurischia</taxon>
        <taxon>Theropoda</taxon>
        <taxon>Coelurosauria</taxon>
        <taxon>Aves</taxon>
        <taxon>Neognathae</taxon>
        <taxon>Galloanserae</taxon>
        <taxon>Anseriformes</taxon>
        <taxon>Anatidae</taxon>
        <taxon>Anatinae</taxon>
        <taxon>Anas</taxon>
    </lineage>
</organism>
<dbReference type="InterPro" id="IPR044612">
    <property type="entry name" value="ARL2/3"/>
</dbReference>
<evidence type="ECO:0000313" key="15">
    <source>
        <dbReference type="Ensembl" id="ENSAZOP00000018055.1"/>
    </source>
</evidence>
<evidence type="ECO:0000313" key="16">
    <source>
        <dbReference type="Proteomes" id="UP000694549"/>
    </source>
</evidence>
<evidence type="ECO:0000256" key="3">
    <source>
        <dbReference type="ARBA" id="ARBA00010290"/>
    </source>
</evidence>
<keyword evidence="13" id="KW-0460">Magnesium</keyword>
<evidence type="ECO:0000256" key="8">
    <source>
        <dbReference type="ARBA" id="ARBA00023034"/>
    </source>
</evidence>
<dbReference type="GO" id="GO:0046872">
    <property type="term" value="F:metal ion binding"/>
    <property type="evidence" value="ECO:0007669"/>
    <property type="project" value="UniProtKB-KW"/>
</dbReference>
<dbReference type="SMART" id="SM00178">
    <property type="entry name" value="SAR"/>
    <property type="match status" value="1"/>
</dbReference>
<keyword evidence="9 12" id="KW-0342">GTP-binding</keyword>
<feature type="binding site" evidence="12">
    <location>
        <begin position="96"/>
        <end position="103"/>
    </location>
    <ligand>
        <name>GTP</name>
        <dbReference type="ChEBI" id="CHEBI:37565"/>
    </ligand>
</feature>
<dbReference type="GO" id="GO:0000139">
    <property type="term" value="C:Golgi membrane"/>
    <property type="evidence" value="ECO:0007669"/>
    <property type="project" value="UniProtKB-SubCell"/>
</dbReference>
<protein>
    <recommendedName>
        <fullName evidence="11">ADP-ribosylation factor-like protein 3</fullName>
    </recommendedName>
</protein>
<keyword evidence="13" id="KW-0479">Metal-binding</keyword>
<evidence type="ECO:0000256" key="13">
    <source>
        <dbReference type="PIRSR" id="PIRSR606689-2"/>
    </source>
</evidence>
<evidence type="ECO:0000256" key="4">
    <source>
        <dbReference type="ARBA" id="ARBA00022448"/>
    </source>
</evidence>
<dbReference type="PRINTS" id="PR00328">
    <property type="entry name" value="SAR1GTPBP"/>
</dbReference>
<keyword evidence="7" id="KW-0653">Protein transport</keyword>
<comment type="similarity">
    <text evidence="3 14">Belongs to the small GTPase superfamily. Arf family.</text>
</comment>
<dbReference type="PANTHER" id="PTHR45697">
    <property type="entry name" value="ADP-RIBOSYLATION FACTOR-LIKE PROTEIN 2-RELATED"/>
    <property type="match status" value="1"/>
</dbReference>
<dbReference type="GO" id="GO:0015031">
    <property type="term" value="P:protein transport"/>
    <property type="evidence" value="ECO:0007669"/>
    <property type="project" value="UniProtKB-KW"/>
</dbReference>
<dbReference type="InterPro" id="IPR005225">
    <property type="entry name" value="Small_GTP-bd"/>
</dbReference>
<dbReference type="PROSITE" id="PS51417">
    <property type="entry name" value="ARF"/>
    <property type="match status" value="1"/>
</dbReference>
<evidence type="ECO:0000256" key="14">
    <source>
        <dbReference type="RuleBase" id="RU003925"/>
    </source>
</evidence>
<dbReference type="SMART" id="SM00175">
    <property type="entry name" value="RAB"/>
    <property type="match status" value="1"/>
</dbReference>
<dbReference type="InterPro" id="IPR006689">
    <property type="entry name" value="Small_GTPase_ARF/SAR"/>
</dbReference>
<name>A0A8B9V6V7_9AVES</name>
<dbReference type="InterPro" id="IPR027417">
    <property type="entry name" value="P-loop_NTPase"/>
</dbReference>
<evidence type="ECO:0000256" key="6">
    <source>
        <dbReference type="ARBA" id="ARBA00022741"/>
    </source>
</evidence>
<evidence type="ECO:0000256" key="9">
    <source>
        <dbReference type="ARBA" id="ARBA00023134"/>
    </source>
</evidence>
<dbReference type="CDD" id="cd04155">
    <property type="entry name" value="Arl3"/>
    <property type="match status" value="1"/>
</dbReference>
<sequence>MIWVGVSGRDRGCWRSLGVPGGWVRTSSRAVVVGSCCTCREHRQKETAAGMELPRGQSSVLSRSPLGACAGGGGLLSILRKLKSTPEQEVRLLLLGLDNAGKTTLLKQLASEDISHITPTQGFNIKSVQSQGFKLNVWDIGGQRRIRPYWRNYFENTDILIYVIDSADRKRFEETGQELAELLDEEKLSGVPVLIFANKQDLLTAAPASEIAEGLNLHTIRDRVWQIQSCSALSGEGVQDGMNWACKNVNAKKK</sequence>
<keyword evidence="5" id="KW-0519">Myristate</keyword>
<keyword evidence="10" id="KW-0449">Lipoprotein</keyword>